<sequence length="393" mass="43240">MTQRVRHDEKLRQLPAADPDGLVESIRARGIVLGLWQDRLGELLGREHDAECRALLATLQFGARPPRHLVGPPTDLLHRLRDALSKQIDLIVNSAALDPAGVEFYRSLQLDLTAIDWEQPADPIAALLERVCERVRLFYEHALGEPLHDEWPRVSWQLSRTGDGPTPHPYTADGRTQVFGRRDVLVRVRAQAGHFGPEAFLSLPQILIHEFFAHVPTRPRGDHDTGVFNAGFMDWAALVFFEAAHGALLPRAAGPSLEHGLRRHALTPGSRSGTTDDGTPIAAAARGTGHLMARRLVSWWCTHDDRLERSQVRLRVAGLAARLNIYDGGLSMADKDLFVTAMSPRRPAMARALRDYLEQPSGPLEPLLEAAGVGPGAGPDPVPDQSLDPEEPA</sequence>
<gene>
    <name evidence="2" type="ORF">KIH74_12000</name>
</gene>
<evidence type="ECO:0000313" key="2">
    <source>
        <dbReference type="EMBL" id="MBT0769650.1"/>
    </source>
</evidence>
<evidence type="ECO:0000256" key="1">
    <source>
        <dbReference type="SAM" id="MobiDB-lite"/>
    </source>
</evidence>
<name>A0ABS5TEY7_9ACTN</name>
<dbReference type="Proteomes" id="UP001197247">
    <property type="component" value="Unassembled WGS sequence"/>
</dbReference>
<proteinExistence type="predicted"/>
<protein>
    <submittedName>
        <fullName evidence="2">Uncharacterized protein</fullName>
    </submittedName>
</protein>
<organism evidence="2 3">
    <name type="scientific">Kineosporia corallincola</name>
    <dbReference type="NCBI Taxonomy" id="2835133"/>
    <lineage>
        <taxon>Bacteria</taxon>
        <taxon>Bacillati</taxon>
        <taxon>Actinomycetota</taxon>
        <taxon>Actinomycetes</taxon>
        <taxon>Kineosporiales</taxon>
        <taxon>Kineosporiaceae</taxon>
        <taxon>Kineosporia</taxon>
    </lineage>
</organism>
<dbReference type="RefSeq" id="WP_214155947.1">
    <property type="nucleotide sequence ID" value="NZ_JAHBAY010000004.1"/>
</dbReference>
<feature type="region of interest" description="Disordered" evidence="1">
    <location>
        <begin position="360"/>
        <end position="393"/>
    </location>
</feature>
<reference evidence="2 3" key="1">
    <citation type="submission" date="2021-05" db="EMBL/GenBank/DDBJ databases">
        <title>Kineosporia and Streptomyces sp. nov. two new marine actinobacteria isolated from Coral.</title>
        <authorList>
            <person name="Buangrab K."/>
            <person name="Sutthacheep M."/>
            <person name="Yeemin T."/>
            <person name="Harunari E."/>
            <person name="Igarashi Y."/>
            <person name="Kanchanasin P."/>
            <person name="Tanasupawat S."/>
            <person name="Phongsopitanun W."/>
        </authorList>
    </citation>
    <scope>NUCLEOTIDE SEQUENCE [LARGE SCALE GENOMIC DNA]</scope>
    <source>
        <strain evidence="2 3">J2-2</strain>
    </source>
</reference>
<evidence type="ECO:0000313" key="3">
    <source>
        <dbReference type="Proteomes" id="UP001197247"/>
    </source>
</evidence>
<accession>A0ABS5TEY7</accession>
<comment type="caution">
    <text evidence="2">The sequence shown here is derived from an EMBL/GenBank/DDBJ whole genome shotgun (WGS) entry which is preliminary data.</text>
</comment>
<keyword evidence="3" id="KW-1185">Reference proteome</keyword>
<dbReference type="EMBL" id="JAHBAY010000004">
    <property type="protein sequence ID" value="MBT0769650.1"/>
    <property type="molecule type" value="Genomic_DNA"/>
</dbReference>